<evidence type="ECO:0000256" key="3">
    <source>
        <dbReference type="ARBA" id="ARBA00022481"/>
    </source>
</evidence>
<organism evidence="14 15">
    <name type="scientific">Brevibacillus thermoruber</name>
    <dbReference type="NCBI Taxonomy" id="33942"/>
    <lineage>
        <taxon>Bacteria</taxon>
        <taxon>Bacillati</taxon>
        <taxon>Bacillota</taxon>
        <taxon>Bacilli</taxon>
        <taxon>Bacillales</taxon>
        <taxon>Paenibacillaceae</taxon>
        <taxon>Brevibacillus</taxon>
    </lineage>
</organism>
<keyword evidence="7 11" id="KW-0472">Membrane</keyword>
<dbReference type="PANTHER" id="PTHR32089">
    <property type="entry name" value="METHYL-ACCEPTING CHEMOTAXIS PROTEIN MCPB"/>
    <property type="match status" value="1"/>
</dbReference>
<comment type="caution">
    <text evidence="14">The sequence shown here is derived from an EMBL/GenBank/DDBJ whole genome shotgun (WGS) entry which is preliminary data.</text>
</comment>
<comment type="similarity">
    <text evidence="9">Belongs to the methyl-accepting chemotaxis (MCP) protein family.</text>
</comment>
<dbReference type="PANTHER" id="PTHR32089:SF114">
    <property type="entry name" value="METHYL-ACCEPTING CHEMOTAXIS PROTEIN MCPB"/>
    <property type="match status" value="1"/>
</dbReference>
<dbReference type="CDD" id="cd12912">
    <property type="entry name" value="PDC2_MCP_like"/>
    <property type="match status" value="1"/>
</dbReference>
<dbReference type="Proteomes" id="UP001151071">
    <property type="component" value="Unassembled WGS sequence"/>
</dbReference>
<dbReference type="Pfam" id="PF00672">
    <property type="entry name" value="HAMP"/>
    <property type="match status" value="1"/>
</dbReference>
<dbReference type="PROSITE" id="PS50111">
    <property type="entry name" value="CHEMOTAXIS_TRANSDUC_2"/>
    <property type="match status" value="1"/>
</dbReference>
<evidence type="ECO:0000256" key="1">
    <source>
        <dbReference type="ARBA" id="ARBA00004651"/>
    </source>
</evidence>
<evidence type="ECO:0000259" key="12">
    <source>
        <dbReference type="PROSITE" id="PS50111"/>
    </source>
</evidence>
<dbReference type="SMART" id="SM00283">
    <property type="entry name" value="MA"/>
    <property type="match status" value="1"/>
</dbReference>
<feature type="transmembrane region" description="Helical" evidence="11">
    <location>
        <begin position="281"/>
        <end position="304"/>
    </location>
</feature>
<dbReference type="GO" id="GO:0007165">
    <property type="term" value="P:signal transduction"/>
    <property type="evidence" value="ECO:0007669"/>
    <property type="project" value="UniProtKB-KW"/>
</dbReference>
<keyword evidence="6 11" id="KW-1133">Transmembrane helix</keyword>
<dbReference type="EMBL" id="JAPYYP010000014">
    <property type="protein sequence ID" value="MDA5109189.1"/>
    <property type="molecule type" value="Genomic_DNA"/>
</dbReference>
<keyword evidence="5 11" id="KW-0812">Transmembrane</keyword>
<keyword evidence="3" id="KW-0488">Methylation</keyword>
<evidence type="ECO:0000256" key="2">
    <source>
        <dbReference type="ARBA" id="ARBA00022475"/>
    </source>
</evidence>
<evidence type="ECO:0000256" key="6">
    <source>
        <dbReference type="ARBA" id="ARBA00022989"/>
    </source>
</evidence>
<dbReference type="GO" id="GO:0005886">
    <property type="term" value="C:plasma membrane"/>
    <property type="evidence" value="ECO:0007669"/>
    <property type="project" value="UniProtKB-SubCell"/>
</dbReference>
<accession>A0A9X3Z3Z3</accession>
<evidence type="ECO:0000256" key="10">
    <source>
        <dbReference type="PROSITE-ProRule" id="PRU00284"/>
    </source>
</evidence>
<dbReference type="SUPFAM" id="SSF103190">
    <property type="entry name" value="Sensory domain-like"/>
    <property type="match status" value="1"/>
</dbReference>
<dbReference type="PROSITE" id="PS50885">
    <property type="entry name" value="HAMP"/>
    <property type="match status" value="1"/>
</dbReference>
<dbReference type="InterPro" id="IPR003660">
    <property type="entry name" value="HAMP_dom"/>
</dbReference>
<dbReference type="Gene3D" id="1.10.287.950">
    <property type="entry name" value="Methyl-accepting chemotaxis protein"/>
    <property type="match status" value="1"/>
</dbReference>
<evidence type="ECO:0000313" key="14">
    <source>
        <dbReference type="EMBL" id="MDA5109189.1"/>
    </source>
</evidence>
<keyword evidence="15" id="KW-1185">Reference proteome</keyword>
<feature type="domain" description="Methyl-accepting transducer" evidence="12">
    <location>
        <begin position="376"/>
        <end position="612"/>
    </location>
</feature>
<dbReference type="Gene3D" id="6.10.340.10">
    <property type="match status" value="1"/>
</dbReference>
<evidence type="ECO:0000256" key="7">
    <source>
        <dbReference type="ARBA" id="ARBA00023136"/>
    </source>
</evidence>
<evidence type="ECO:0000256" key="9">
    <source>
        <dbReference type="ARBA" id="ARBA00029447"/>
    </source>
</evidence>
<dbReference type="InterPro" id="IPR029151">
    <property type="entry name" value="Sensor-like_sf"/>
</dbReference>
<sequence length="662" mass="70935">MNGRTARKRILSLQMKGKLLLTFAVILLLPSLLIGWVSFYSAKKEIENQLLQRADEQVKTLDGTIDSYLGLQVKEAERIASHLAGQGLKKNDPGAHAYLQETYTLHKEWENLFIGTETGAFVSTVPVNKAGYDPRTRPWYQLAMENKGKTVITDPYVAASTGRVVITIARTTKDGHGVVGLDLNLEELAKITSRVKIGKSGYVVLMDQHRKFIVHPEQKPGTEAEKADYIDHLYTTEAGTFEYVNQDGLSKKMAYVTNGLTGWKLAGTYYVSEADADAARVLPAILTIVAGSVIGGAAIVLWIVRSITRPLGVLMAAAAKISEGDLSEPVKVNARDEIGRLAESFEGMRLSLQSVLAEVNQGAVQVAASAEELMASADQSSKASEQISSAIQEVAVGADKQVASVEEAYQVVNMMASAAEQINGSTQQVAGLASEAAGKAASGSQTVQTAINQMTEMNATVKELAHTVDGLGKRSQEIGSIVDVISEIADQTNLLALNAAIEAARAGEHGRGFAVVADEVRKLAEQTTQSTQKIAELIAMIRQETNDAVRSMHTVTHEVAEGIDVVHAAGASFEEIRSAVEELAGRIREVSGAVQQLTEGTKRVVETTYTIREVAEEAALGTQNVSAAAQQQLASMEEINASAAALAKMAEDLQEMVGRFNV</sequence>
<keyword evidence="4" id="KW-0145">Chemotaxis</keyword>
<keyword evidence="8 10" id="KW-0807">Transducer</keyword>
<name>A0A9X3Z3Z3_9BACL</name>
<dbReference type="GO" id="GO:0006935">
    <property type="term" value="P:chemotaxis"/>
    <property type="evidence" value="ECO:0007669"/>
    <property type="project" value="UniProtKB-KW"/>
</dbReference>
<evidence type="ECO:0000256" key="8">
    <source>
        <dbReference type="ARBA" id="ARBA00023224"/>
    </source>
</evidence>
<evidence type="ECO:0000313" key="15">
    <source>
        <dbReference type="Proteomes" id="UP001151071"/>
    </source>
</evidence>
<dbReference type="Pfam" id="PF02743">
    <property type="entry name" value="dCache_1"/>
    <property type="match status" value="1"/>
</dbReference>
<dbReference type="Gene3D" id="3.30.450.20">
    <property type="entry name" value="PAS domain"/>
    <property type="match status" value="1"/>
</dbReference>
<dbReference type="CDD" id="cd11386">
    <property type="entry name" value="MCP_signal"/>
    <property type="match status" value="1"/>
</dbReference>
<proteinExistence type="inferred from homology"/>
<comment type="subcellular location">
    <subcellularLocation>
        <location evidence="1">Cell membrane</location>
        <topology evidence="1">Multi-pass membrane protein</topology>
    </subcellularLocation>
</comment>
<dbReference type="AlphaFoldDB" id="A0A9X3Z3Z3"/>
<evidence type="ECO:0000256" key="5">
    <source>
        <dbReference type="ARBA" id="ARBA00022692"/>
    </source>
</evidence>
<feature type="domain" description="HAMP" evidence="13">
    <location>
        <begin position="305"/>
        <end position="357"/>
    </location>
</feature>
<dbReference type="CDD" id="cd06225">
    <property type="entry name" value="HAMP"/>
    <property type="match status" value="1"/>
</dbReference>
<protein>
    <submittedName>
        <fullName evidence="14">Methyl-accepting chemotaxis protein</fullName>
    </submittedName>
</protein>
<keyword evidence="2" id="KW-1003">Cell membrane</keyword>
<reference evidence="14" key="1">
    <citation type="submission" date="2022-12" db="EMBL/GenBank/DDBJ databases">
        <title>Draft genome sequence of the thermophilic strain Brevibacillus thermoruber HT42, isolated from Los Humeros, Puebla, Mexico, with biotechnological potential.</title>
        <authorList>
            <person name="Lara Sanchez J."/>
            <person name="Solis Palacios R."/>
            <person name="Bustos Baena A.S."/>
            <person name="Ruz Baez A.E."/>
            <person name="Espinosa Luna G."/>
            <person name="Oliart Ros R.M."/>
        </authorList>
    </citation>
    <scope>NUCLEOTIDE SEQUENCE</scope>
    <source>
        <strain evidence="14">HT42</strain>
    </source>
</reference>
<dbReference type="InterPro" id="IPR033479">
    <property type="entry name" value="dCache_1"/>
</dbReference>
<evidence type="ECO:0000259" key="13">
    <source>
        <dbReference type="PROSITE" id="PS50885"/>
    </source>
</evidence>
<dbReference type="CDD" id="cd12913">
    <property type="entry name" value="PDC1_MCP_like"/>
    <property type="match status" value="1"/>
</dbReference>
<evidence type="ECO:0000256" key="4">
    <source>
        <dbReference type="ARBA" id="ARBA00022500"/>
    </source>
</evidence>
<dbReference type="SMART" id="SM00304">
    <property type="entry name" value="HAMP"/>
    <property type="match status" value="2"/>
</dbReference>
<gene>
    <name evidence="14" type="ORF">O3V59_12510</name>
</gene>
<dbReference type="FunFam" id="1.10.287.950:FF:000001">
    <property type="entry name" value="Methyl-accepting chemotaxis sensory transducer"/>
    <property type="match status" value="1"/>
</dbReference>
<dbReference type="SUPFAM" id="SSF58104">
    <property type="entry name" value="Methyl-accepting chemotaxis protein (MCP) signaling domain"/>
    <property type="match status" value="1"/>
</dbReference>
<evidence type="ECO:0000256" key="11">
    <source>
        <dbReference type="SAM" id="Phobius"/>
    </source>
</evidence>
<dbReference type="Pfam" id="PF00015">
    <property type="entry name" value="MCPsignal"/>
    <property type="match status" value="1"/>
</dbReference>
<dbReference type="InterPro" id="IPR004089">
    <property type="entry name" value="MCPsignal_dom"/>
</dbReference>
<dbReference type="RefSeq" id="WP_029098502.1">
    <property type="nucleotide sequence ID" value="NZ_JAPYYP010000014.1"/>
</dbReference>